<name>F6RIM1_CIOIN</name>
<accession>F6RIM1</accession>
<dbReference type="Ensembl" id="ENSCINT00000025700.2">
    <property type="protein sequence ID" value="ENSCINP00000025454.2"/>
    <property type="gene ID" value="ENSCING00000013981.2"/>
</dbReference>
<dbReference type="InterPro" id="IPR050498">
    <property type="entry name" value="Ycf3"/>
</dbReference>
<evidence type="ECO:0000313" key="5">
    <source>
        <dbReference type="Ensembl" id="ENSCINP00000025454.2"/>
    </source>
</evidence>
<proteinExistence type="predicted"/>
<feature type="repeat" description="TPR" evidence="3">
    <location>
        <begin position="188"/>
        <end position="221"/>
    </location>
</feature>
<dbReference type="InterPro" id="IPR019734">
    <property type="entry name" value="TPR_rpt"/>
</dbReference>
<organism evidence="5 6">
    <name type="scientific">Ciona intestinalis</name>
    <name type="common">Transparent sea squirt</name>
    <name type="synonym">Ascidia intestinalis</name>
    <dbReference type="NCBI Taxonomy" id="7719"/>
    <lineage>
        <taxon>Eukaryota</taxon>
        <taxon>Metazoa</taxon>
        <taxon>Chordata</taxon>
        <taxon>Tunicata</taxon>
        <taxon>Ascidiacea</taxon>
        <taxon>Phlebobranchia</taxon>
        <taxon>Cionidae</taxon>
        <taxon>Ciona</taxon>
    </lineage>
</organism>
<reference evidence="5" key="4">
    <citation type="submission" date="2025-09" db="UniProtKB">
        <authorList>
            <consortium name="Ensembl"/>
        </authorList>
    </citation>
    <scope>IDENTIFICATION</scope>
</reference>
<evidence type="ECO:0000256" key="1">
    <source>
        <dbReference type="ARBA" id="ARBA00022737"/>
    </source>
</evidence>
<feature type="region of interest" description="Disordered" evidence="4">
    <location>
        <begin position="42"/>
        <end position="63"/>
    </location>
</feature>
<keyword evidence="6" id="KW-1185">Reference proteome</keyword>
<dbReference type="HOGENOM" id="CLU_1222037_0_0_1"/>
<dbReference type="EMBL" id="EAAA01000541">
    <property type="status" value="NOT_ANNOTATED_CDS"/>
    <property type="molecule type" value="Genomic_DNA"/>
</dbReference>
<dbReference type="Proteomes" id="UP000008144">
    <property type="component" value="Chromosome 10"/>
</dbReference>
<dbReference type="Pfam" id="PF13414">
    <property type="entry name" value="TPR_11"/>
    <property type="match status" value="1"/>
</dbReference>
<dbReference type="STRING" id="7719.ENSCINP00000025454"/>
<evidence type="ECO:0000256" key="2">
    <source>
        <dbReference type="ARBA" id="ARBA00022803"/>
    </source>
</evidence>
<evidence type="ECO:0000313" key="6">
    <source>
        <dbReference type="Proteomes" id="UP000008144"/>
    </source>
</evidence>
<dbReference type="InParanoid" id="F6RIM1"/>
<dbReference type="InterPro" id="IPR011990">
    <property type="entry name" value="TPR-like_helical_dom_sf"/>
</dbReference>
<dbReference type="Gene3D" id="1.25.40.10">
    <property type="entry name" value="Tetratricopeptide repeat domain"/>
    <property type="match status" value="1"/>
</dbReference>
<keyword evidence="2 3" id="KW-0802">TPR repeat</keyword>
<dbReference type="Pfam" id="PF13181">
    <property type="entry name" value="TPR_8"/>
    <property type="match status" value="1"/>
</dbReference>
<reference evidence="5" key="3">
    <citation type="submission" date="2025-08" db="UniProtKB">
        <authorList>
            <consortium name="Ensembl"/>
        </authorList>
    </citation>
    <scope>IDENTIFICATION</scope>
</reference>
<dbReference type="SUPFAM" id="SSF48452">
    <property type="entry name" value="TPR-like"/>
    <property type="match status" value="1"/>
</dbReference>
<dbReference type="PANTHER" id="PTHR44858">
    <property type="entry name" value="TETRATRICOPEPTIDE REPEAT PROTEIN 6"/>
    <property type="match status" value="1"/>
</dbReference>
<sequence>MEFDWFIGRHQKYSEPIEDVREWVRDIWNTWFDELFPATSSEESSYYSEDESDDVIESREERGDVVKREHKNVPVPDTIPPAITVTSEEIEEPEEMMRSEVERLTDDLHHLPEEQVAKKACHLSRRGTLLRKLGEIKMANEDLNEAISIEPRLVQAYWQRHLIKLLHNQQHEALDDLNTLLKIDKLNVDAYRSRADIFASLGDYTMSIVNYSQAIKLDPENEETYFQ</sequence>
<reference evidence="5" key="2">
    <citation type="journal article" date="2008" name="Genome Biol.">
        <title>Improved genome assembly and evidence-based global gene model set for the chordate Ciona intestinalis: new insight into intron and operon populations.</title>
        <authorList>
            <person name="Satou Y."/>
            <person name="Mineta K."/>
            <person name="Ogasawara M."/>
            <person name="Sasakura Y."/>
            <person name="Shoguchi E."/>
            <person name="Ueno K."/>
            <person name="Yamada L."/>
            <person name="Matsumoto J."/>
            <person name="Wasserscheid J."/>
            <person name="Dewar K."/>
            <person name="Wiley G.B."/>
            <person name="Macmil S.L."/>
            <person name="Roe B.A."/>
            <person name="Zeller R.W."/>
            <person name="Hastings K.E."/>
            <person name="Lemaire P."/>
            <person name="Lindquist E."/>
            <person name="Endo T."/>
            <person name="Hotta K."/>
            <person name="Inaba K."/>
        </authorList>
    </citation>
    <scope>NUCLEOTIDE SEQUENCE [LARGE SCALE GENOMIC DNA]</scope>
    <source>
        <strain evidence="5">wild type</strain>
    </source>
</reference>
<evidence type="ECO:0000256" key="4">
    <source>
        <dbReference type="SAM" id="MobiDB-lite"/>
    </source>
</evidence>
<dbReference type="PANTHER" id="PTHR44858:SF1">
    <property type="entry name" value="UDP-N-ACETYLGLUCOSAMINE--PEPTIDE N-ACETYLGLUCOSAMINYLTRANSFERASE SPINDLY-RELATED"/>
    <property type="match status" value="1"/>
</dbReference>
<dbReference type="SMART" id="SM00028">
    <property type="entry name" value="TPR"/>
    <property type="match status" value="3"/>
</dbReference>
<keyword evidence="1" id="KW-0677">Repeat</keyword>
<evidence type="ECO:0000256" key="3">
    <source>
        <dbReference type="PROSITE-ProRule" id="PRU00339"/>
    </source>
</evidence>
<reference evidence="6" key="1">
    <citation type="journal article" date="2002" name="Science">
        <title>The draft genome of Ciona intestinalis: insights into chordate and vertebrate origins.</title>
        <authorList>
            <person name="Dehal P."/>
            <person name="Satou Y."/>
            <person name="Campbell R.K."/>
            <person name="Chapman J."/>
            <person name="Degnan B."/>
            <person name="De Tomaso A."/>
            <person name="Davidson B."/>
            <person name="Di Gregorio A."/>
            <person name="Gelpke M."/>
            <person name="Goodstein D.M."/>
            <person name="Harafuji N."/>
            <person name="Hastings K.E."/>
            <person name="Ho I."/>
            <person name="Hotta K."/>
            <person name="Huang W."/>
            <person name="Kawashima T."/>
            <person name="Lemaire P."/>
            <person name="Martinez D."/>
            <person name="Meinertzhagen I.A."/>
            <person name="Necula S."/>
            <person name="Nonaka M."/>
            <person name="Putnam N."/>
            <person name="Rash S."/>
            <person name="Saiga H."/>
            <person name="Satake M."/>
            <person name="Terry A."/>
            <person name="Yamada L."/>
            <person name="Wang H.G."/>
            <person name="Awazu S."/>
            <person name="Azumi K."/>
            <person name="Boore J."/>
            <person name="Branno M."/>
            <person name="Chin-Bow S."/>
            <person name="DeSantis R."/>
            <person name="Doyle S."/>
            <person name="Francino P."/>
            <person name="Keys D.N."/>
            <person name="Haga S."/>
            <person name="Hayashi H."/>
            <person name="Hino K."/>
            <person name="Imai K.S."/>
            <person name="Inaba K."/>
            <person name="Kano S."/>
            <person name="Kobayashi K."/>
            <person name="Kobayashi M."/>
            <person name="Lee B.I."/>
            <person name="Makabe K.W."/>
            <person name="Manohar C."/>
            <person name="Matassi G."/>
            <person name="Medina M."/>
            <person name="Mochizuki Y."/>
            <person name="Mount S."/>
            <person name="Morishita T."/>
            <person name="Miura S."/>
            <person name="Nakayama A."/>
            <person name="Nishizaka S."/>
            <person name="Nomoto H."/>
            <person name="Ohta F."/>
            <person name="Oishi K."/>
            <person name="Rigoutsos I."/>
            <person name="Sano M."/>
            <person name="Sasaki A."/>
            <person name="Sasakura Y."/>
            <person name="Shoguchi E."/>
            <person name="Shin-i T."/>
            <person name="Spagnuolo A."/>
            <person name="Stainier D."/>
            <person name="Suzuki M.M."/>
            <person name="Tassy O."/>
            <person name="Takatori N."/>
            <person name="Tokuoka M."/>
            <person name="Yagi K."/>
            <person name="Yoshizaki F."/>
            <person name="Wada S."/>
            <person name="Zhang C."/>
            <person name="Hyatt P.D."/>
            <person name="Larimer F."/>
            <person name="Detter C."/>
            <person name="Doggett N."/>
            <person name="Glavina T."/>
            <person name="Hawkins T."/>
            <person name="Richardson P."/>
            <person name="Lucas S."/>
            <person name="Kohara Y."/>
            <person name="Levine M."/>
            <person name="Satoh N."/>
            <person name="Rokhsar D.S."/>
        </authorList>
    </citation>
    <scope>NUCLEOTIDE SEQUENCE [LARGE SCALE GENOMIC DNA]</scope>
</reference>
<protein>
    <submittedName>
        <fullName evidence="5">Uncharacterized protein</fullName>
    </submittedName>
</protein>
<dbReference type="AlphaFoldDB" id="F6RIM1"/>
<dbReference type="PROSITE" id="PS50005">
    <property type="entry name" value="TPR"/>
    <property type="match status" value="1"/>
</dbReference>